<feature type="region of interest" description="Disordered" evidence="1">
    <location>
        <begin position="1"/>
        <end position="65"/>
    </location>
</feature>
<name>A0AA85JH11_TRIRE</name>
<protein>
    <submittedName>
        <fullName evidence="3">Uncharacterized protein</fullName>
    </submittedName>
</protein>
<dbReference type="Proteomes" id="UP000050795">
    <property type="component" value="Unassembled WGS sequence"/>
</dbReference>
<dbReference type="WBParaSite" id="TREG1_18910.1">
    <property type="protein sequence ID" value="TREG1_18910.1"/>
    <property type="gene ID" value="TREG1_18910"/>
</dbReference>
<evidence type="ECO:0000313" key="3">
    <source>
        <dbReference type="WBParaSite" id="TREG1_18910.1"/>
    </source>
</evidence>
<proteinExistence type="predicted"/>
<accession>A0AA85JH11</accession>
<organism evidence="2 3">
    <name type="scientific">Trichobilharzia regenti</name>
    <name type="common">Nasal bird schistosome</name>
    <dbReference type="NCBI Taxonomy" id="157069"/>
    <lineage>
        <taxon>Eukaryota</taxon>
        <taxon>Metazoa</taxon>
        <taxon>Spiralia</taxon>
        <taxon>Lophotrochozoa</taxon>
        <taxon>Platyhelminthes</taxon>
        <taxon>Trematoda</taxon>
        <taxon>Digenea</taxon>
        <taxon>Strigeidida</taxon>
        <taxon>Schistosomatoidea</taxon>
        <taxon>Schistosomatidae</taxon>
        <taxon>Trichobilharzia</taxon>
    </lineage>
</organism>
<feature type="compositionally biased region" description="Polar residues" evidence="1">
    <location>
        <begin position="1"/>
        <end position="24"/>
    </location>
</feature>
<feature type="compositionally biased region" description="Polar residues" evidence="1">
    <location>
        <begin position="42"/>
        <end position="54"/>
    </location>
</feature>
<reference evidence="2" key="1">
    <citation type="submission" date="2022-06" db="EMBL/GenBank/DDBJ databases">
        <authorList>
            <person name="Berger JAMES D."/>
            <person name="Berger JAMES D."/>
        </authorList>
    </citation>
    <scope>NUCLEOTIDE SEQUENCE [LARGE SCALE GENOMIC DNA]</scope>
</reference>
<keyword evidence="2" id="KW-1185">Reference proteome</keyword>
<reference evidence="3" key="2">
    <citation type="submission" date="2023-11" db="UniProtKB">
        <authorList>
            <consortium name="WormBaseParasite"/>
        </authorList>
    </citation>
    <scope>IDENTIFICATION</scope>
</reference>
<evidence type="ECO:0000313" key="2">
    <source>
        <dbReference type="Proteomes" id="UP000050795"/>
    </source>
</evidence>
<sequence>MQSSSEMGKEMNSSSEPDADNGQQLFPDAYISPIPTTRKGFTKNNPLTLNQPKCSTPEEWDRRPDYTVISNSRSEESLESQNATTRIRNTTYVICRTHKCDQSSLQMDKTKDTSIDVPEKMELNKTFVIKRSQN</sequence>
<dbReference type="AlphaFoldDB" id="A0AA85JH11"/>
<evidence type="ECO:0000256" key="1">
    <source>
        <dbReference type="SAM" id="MobiDB-lite"/>
    </source>
</evidence>